<protein>
    <submittedName>
        <fullName evidence="1">Uncharacterized protein</fullName>
    </submittedName>
</protein>
<organism evidence="1 2">
    <name type="scientific">Candidatus Abyssobacteria bacterium SURF_17</name>
    <dbReference type="NCBI Taxonomy" id="2093361"/>
    <lineage>
        <taxon>Bacteria</taxon>
        <taxon>Pseudomonadati</taxon>
        <taxon>Candidatus Hydrogenedentota</taxon>
        <taxon>Candidatus Abyssobacteria</taxon>
    </lineage>
</organism>
<dbReference type="AlphaFoldDB" id="A0A419EYS1"/>
<accession>A0A419EYS1</accession>
<evidence type="ECO:0000313" key="2">
    <source>
        <dbReference type="Proteomes" id="UP000285961"/>
    </source>
</evidence>
<sequence length="67" mass="7630">MTRHPWDKTVFRVRASSPVGCSFRNALHAIADKCQNGGLVQEPLMKRVVGSHFTLRVTMYNQLTKRS</sequence>
<dbReference type="EMBL" id="QZKI01000070">
    <property type="protein sequence ID" value="RJP70467.1"/>
    <property type="molecule type" value="Genomic_DNA"/>
</dbReference>
<evidence type="ECO:0000313" key="1">
    <source>
        <dbReference type="EMBL" id="RJP70467.1"/>
    </source>
</evidence>
<dbReference type="Proteomes" id="UP000285961">
    <property type="component" value="Unassembled WGS sequence"/>
</dbReference>
<name>A0A419EYS1_9BACT</name>
<gene>
    <name evidence="1" type="ORF">C4532_09260</name>
</gene>
<reference evidence="1 2" key="1">
    <citation type="journal article" date="2017" name="ISME J.">
        <title>Energy and carbon metabolisms in a deep terrestrial subsurface fluid microbial community.</title>
        <authorList>
            <person name="Momper L."/>
            <person name="Jungbluth S.P."/>
            <person name="Lee M.D."/>
            <person name="Amend J.P."/>
        </authorList>
    </citation>
    <scope>NUCLEOTIDE SEQUENCE [LARGE SCALE GENOMIC DNA]</scope>
    <source>
        <strain evidence="1">SURF_17</strain>
    </source>
</reference>
<proteinExistence type="predicted"/>
<comment type="caution">
    <text evidence="1">The sequence shown here is derived from an EMBL/GenBank/DDBJ whole genome shotgun (WGS) entry which is preliminary data.</text>
</comment>